<protein>
    <submittedName>
        <fullName evidence="1">Uncharacterized protein</fullName>
    </submittedName>
</protein>
<proteinExistence type="predicted"/>
<sequence>MVGAPDPATTTWQPDLLASLTHAYFQTLDRHIYAHMYIYRSQGHAMDGQRRISSIKTRGSSRSGEEQGVAVAGLLHHSSLIHTCTDQADYDERHPTKYTAMKEGAYLQMVLGRLLMTFSSRLEGKRRGKRVAAEEEEEDELY</sequence>
<evidence type="ECO:0000313" key="1">
    <source>
        <dbReference type="EMBL" id="KAK4796564.1"/>
    </source>
</evidence>
<dbReference type="Proteomes" id="UP001346149">
    <property type="component" value="Unassembled WGS sequence"/>
</dbReference>
<name>A0AAN7R919_TRANT</name>
<gene>
    <name evidence="1" type="ORF">SAY86_028890</name>
</gene>
<keyword evidence="2" id="KW-1185">Reference proteome</keyword>
<dbReference type="AlphaFoldDB" id="A0AAN7R919"/>
<dbReference type="EMBL" id="JAXQNO010000006">
    <property type="protein sequence ID" value="KAK4796564.1"/>
    <property type="molecule type" value="Genomic_DNA"/>
</dbReference>
<comment type="caution">
    <text evidence="1">The sequence shown here is derived from an EMBL/GenBank/DDBJ whole genome shotgun (WGS) entry which is preliminary data.</text>
</comment>
<reference evidence="1 2" key="1">
    <citation type="journal article" date="2023" name="Hortic Res">
        <title>Pangenome of water caltrop reveals structural variations and asymmetric subgenome divergence after allopolyploidization.</title>
        <authorList>
            <person name="Zhang X."/>
            <person name="Chen Y."/>
            <person name="Wang L."/>
            <person name="Yuan Y."/>
            <person name="Fang M."/>
            <person name="Shi L."/>
            <person name="Lu R."/>
            <person name="Comes H.P."/>
            <person name="Ma Y."/>
            <person name="Chen Y."/>
            <person name="Huang G."/>
            <person name="Zhou Y."/>
            <person name="Zheng Z."/>
            <person name="Qiu Y."/>
        </authorList>
    </citation>
    <scope>NUCLEOTIDE SEQUENCE [LARGE SCALE GENOMIC DNA]</scope>
    <source>
        <strain evidence="1">F231</strain>
    </source>
</reference>
<accession>A0AAN7R919</accession>
<evidence type="ECO:0000313" key="2">
    <source>
        <dbReference type="Proteomes" id="UP001346149"/>
    </source>
</evidence>
<organism evidence="1 2">
    <name type="scientific">Trapa natans</name>
    <name type="common">Water chestnut</name>
    <dbReference type="NCBI Taxonomy" id="22666"/>
    <lineage>
        <taxon>Eukaryota</taxon>
        <taxon>Viridiplantae</taxon>
        <taxon>Streptophyta</taxon>
        <taxon>Embryophyta</taxon>
        <taxon>Tracheophyta</taxon>
        <taxon>Spermatophyta</taxon>
        <taxon>Magnoliopsida</taxon>
        <taxon>eudicotyledons</taxon>
        <taxon>Gunneridae</taxon>
        <taxon>Pentapetalae</taxon>
        <taxon>rosids</taxon>
        <taxon>malvids</taxon>
        <taxon>Myrtales</taxon>
        <taxon>Lythraceae</taxon>
        <taxon>Trapa</taxon>
    </lineage>
</organism>